<name>A0A1G9UM14_9BACL</name>
<organism evidence="1 2">
    <name type="scientific">Fictibacillus solisalsi</name>
    <dbReference type="NCBI Taxonomy" id="459525"/>
    <lineage>
        <taxon>Bacteria</taxon>
        <taxon>Bacillati</taxon>
        <taxon>Bacillota</taxon>
        <taxon>Bacilli</taxon>
        <taxon>Bacillales</taxon>
        <taxon>Fictibacillaceae</taxon>
        <taxon>Fictibacillus</taxon>
    </lineage>
</organism>
<dbReference type="STRING" id="459525.SAMN04488137_1004"/>
<dbReference type="Proteomes" id="UP000199544">
    <property type="component" value="Unassembled WGS sequence"/>
</dbReference>
<evidence type="ECO:0000313" key="2">
    <source>
        <dbReference type="Proteomes" id="UP000199544"/>
    </source>
</evidence>
<gene>
    <name evidence="1" type="ORF">SAMN04488137_1004</name>
</gene>
<protein>
    <submittedName>
        <fullName evidence="1">Uncharacterized protein</fullName>
    </submittedName>
</protein>
<reference evidence="2" key="1">
    <citation type="submission" date="2016-10" db="EMBL/GenBank/DDBJ databases">
        <authorList>
            <person name="Varghese N."/>
            <person name="Submissions S."/>
        </authorList>
    </citation>
    <scope>NUCLEOTIDE SEQUENCE [LARGE SCALE GENOMIC DNA]</scope>
    <source>
        <strain evidence="2">CGMCC 1.6854</strain>
    </source>
</reference>
<proteinExistence type="predicted"/>
<sequence>MMMKINRLGNLLVVKVLDTDFVLRVHSFGVEAYIVTDGVQSASQEVPATGRELLEVTCETLLEMVLNELFLDLEEGTDELVDALQDEVQGYLVKLVQEGSNAPRFVC</sequence>
<dbReference type="RefSeq" id="WP_090233006.1">
    <property type="nucleotide sequence ID" value="NZ_FNHW01000001.1"/>
</dbReference>
<evidence type="ECO:0000313" key="1">
    <source>
        <dbReference type="EMBL" id="SDM60874.1"/>
    </source>
</evidence>
<dbReference type="AlphaFoldDB" id="A0A1G9UM14"/>
<dbReference type="EMBL" id="FNHW01000001">
    <property type="protein sequence ID" value="SDM60874.1"/>
    <property type="molecule type" value="Genomic_DNA"/>
</dbReference>
<accession>A0A1G9UM14</accession>
<keyword evidence="2" id="KW-1185">Reference proteome</keyword>